<evidence type="ECO:0000313" key="1">
    <source>
        <dbReference type="EMBL" id="KAG5472091.1"/>
    </source>
</evidence>
<dbReference type="OrthoDB" id="10331886at2759"/>
<organism evidence="1 2">
    <name type="scientific">Leishmania enriettii</name>
    <dbReference type="NCBI Taxonomy" id="5663"/>
    <lineage>
        <taxon>Eukaryota</taxon>
        <taxon>Discoba</taxon>
        <taxon>Euglenozoa</taxon>
        <taxon>Kinetoplastea</taxon>
        <taxon>Metakinetoplastina</taxon>
        <taxon>Trypanosomatida</taxon>
        <taxon>Trypanosomatidae</taxon>
        <taxon>Leishmaniinae</taxon>
        <taxon>Leishmania</taxon>
    </lineage>
</organism>
<gene>
    <name evidence="1" type="ORF">CUR178_02761</name>
</gene>
<protein>
    <submittedName>
        <fullName evidence="1">Uncharacterized protein</fullName>
    </submittedName>
</protein>
<dbReference type="EMBL" id="JAFHKP010000031">
    <property type="protein sequence ID" value="KAG5472091.1"/>
    <property type="molecule type" value="Genomic_DNA"/>
</dbReference>
<dbReference type="RefSeq" id="XP_067690614.1">
    <property type="nucleotide sequence ID" value="XM_067834511.1"/>
</dbReference>
<proteinExistence type="predicted"/>
<dbReference type="KEGG" id="lenr:94170021"/>
<comment type="caution">
    <text evidence="1">The sequence shown here is derived from an EMBL/GenBank/DDBJ whole genome shotgun (WGS) entry which is preliminary data.</text>
</comment>
<keyword evidence="2" id="KW-1185">Reference proteome</keyword>
<name>A0A836H6X7_LEIEN</name>
<evidence type="ECO:0000313" key="2">
    <source>
        <dbReference type="Proteomes" id="UP000674179"/>
    </source>
</evidence>
<dbReference type="Gene3D" id="3.40.630.10">
    <property type="entry name" value="Zn peptidases"/>
    <property type="match status" value="1"/>
</dbReference>
<reference evidence="1 2" key="1">
    <citation type="submission" date="2021-02" db="EMBL/GenBank/DDBJ databases">
        <title>Leishmania (Mundinia) enrietti genome sequencing and assembly.</title>
        <authorList>
            <person name="Almutairi H."/>
            <person name="Gatherer D."/>
        </authorList>
    </citation>
    <scope>NUCLEOTIDE SEQUENCE [LARGE SCALE GENOMIC DNA]</scope>
    <source>
        <strain evidence="1">CUR178</strain>
    </source>
</reference>
<accession>A0A836H6X7</accession>
<dbReference type="Proteomes" id="UP000674179">
    <property type="component" value="Chromosome 31"/>
</dbReference>
<dbReference type="GeneID" id="94170021"/>
<dbReference type="SUPFAM" id="SSF53187">
    <property type="entry name" value="Zn-dependent exopeptidases"/>
    <property type="match status" value="1"/>
</dbReference>
<sequence length="133" mass="14233">MVTSWRALLLEENGTAQVGILLSGHTGVVPVDKQRCGTELLAMVSDGNVSGYGGIGMKGFIAVALPLTSVHLVMKCIKLWHCSFSFGEEAGSIGAPYLISYVRADYHVLEAAARVTGVHREQGRCSVQSGRRE</sequence>
<dbReference type="AlphaFoldDB" id="A0A836H6X7"/>